<dbReference type="Proteomes" id="UP001153620">
    <property type="component" value="Chromosome 1"/>
</dbReference>
<dbReference type="InterPro" id="IPR059112">
    <property type="entry name" value="CysZ/EI24"/>
</dbReference>
<dbReference type="GO" id="GO:0016236">
    <property type="term" value="P:macroautophagy"/>
    <property type="evidence" value="ECO:0007669"/>
    <property type="project" value="TreeGrafter"/>
</dbReference>
<gene>
    <name evidence="7" type="ORF">CHIRRI_LOCUS284</name>
</gene>
<dbReference type="EMBL" id="OU895877">
    <property type="protein sequence ID" value="CAH1707493.1"/>
    <property type="molecule type" value="Genomic_DNA"/>
</dbReference>
<sequence length="314" mass="36728">MESLKIMSYSIFDGFIDSIKNIYVIFYIDKTINQKLEKVNDQNSQQSAKKKANKEKEKSKEKKSNVAFRVFQCCALNGGLFLLSILFFYNLLLPFLKLVITHFTEPGIWTYINSILSWIFSCIWVVPLFLLSKIFNFFWFQDIADATYEFRRGKRTLIPSISLLLADVVFSLIIQTLFILQGTFISYIPYLGRVLCFIHICLLYSLYSFEYKWFNQGYELHRRLKLVEYNWPYYIGFGLYLGLLTELSDSFIVKGCIFSMFFPLLIISSIDSAPTQRIDFPIPFFSLVVALPNSFVNRKLKSISNRSSTTPTRR</sequence>
<feature type="transmembrane region" description="Helical" evidence="6">
    <location>
        <begin position="108"/>
        <end position="131"/>
    </location>
</feature>
<dbReference type="PANTHER" id="PTHR21389:SF0">
    <property type="entry name" value="ETOPOSIDE-INDUCED PROTEIN 2.4 HOMOLOG"/>
    <property type="match status" value="1"/>
</dbReference>
<evidence type="ECO:0000256" key="6">
    <source>
        <dbReference type="SAM" id="Phobius"/>
    </source>
</evidence>
<dbReference type="Pfam" id="PF07264">
    <property type="entry name" value="EI24"/>
    <property type="match status" value="1"/>
</dbReference>
<comment type="similarity">
    <text evidence="2">Belongs to the EI24 family.</text>
</comment>
<evidence type="ECO:0000256" key="3">
    <source>
        <dbReference type="ARBA" id="ARBA00022692"/>
    </source>
</evidence>
<dbReference type="PANTHER" id="PTHR21389">
    <property type="entry name" value="P53 INDUCED PROTEIN"/>
    <property type="match status" value="1"/>
</dbReference>
<reference evidence="7" key="1">
    <citation type="submission" date="2022-01" db="EMBL/GenBank/DDBJ databases">
        <authorList>
            <person name="King R."/>
        </authorList>
    </citation>
    <scope>NUCLEOTIDE SEQUENCE</scope>
</reference>
<evidence type="ECO:0000256" key="5">
    <source>
        <dbReference type="ARBA" id="ARBA00023136"/>
    </source>
</evidence>
<evidence type="ECO:0000256" key="2">
    <source>
        <dbReference type="ARBA" id="ARBA00010970"/>
    </source>
</evidence>
<organism evidence="7 8">
    <name type="scientific">Chironomus riparius</name>
    <dbReference type="NCBI Taxonomy" id="315576"/>
    <lineage>
        <taxon>Eukaryota</taxon>
        <taxon>Metazoa</taxon>
        <taxon>Ecdysozoa</taxon>
        <taxon>Arthropoda</taxon>
        <taxon>Hexapoda</taxon>
        <taxon>Insecta</taxon>
        <taxon>Pterygota</taxon>
        <taxon>Neoptera</taxon>
        <taxon>Endopterygota</taxon>
        <taxon>Diptera</taxon>
        <taxon>Nematocera</taxon>
        <taxon>Chironomoidea</taxon>
        <taxon>Chironomidae</taxon>
        <taxon>Chironominae</taxon>
        <taxon>Chironomus</taxon>
    </lineage>
</organism>
<accession>A0A9P0IN56</accession>
<keyword evidence="8" id="KW-1185">Reference proteome</keyword>
<evidence type="ECO:0000313" key="8">
    <source>
        <dbReference type="Proteomes" id="UP001153620"/>
    </source>
</evidence>
<feature type="transmembrane region" description="Helical" evidence="6">
    <location>
        <begin position="187"/>
        <end position="207"/>
    </location>
</feature>
<dbReference type="GO" id="GO:0005783">
    <property type="term" value="C:endoplasmic reticulum"/>
    <property type="evidence" value="ECO:0007669"/>
    <property type="project" value="TreeGrafter"/>
</dbReference>
<dbReference type="OrthoDB" id="419694at2759"/>
<proteinExistence type="inferred from homology"/>
<comment type="subcellular location">
    <subcellularLocation>
        <location evidence="1">Membrane</location>
        <topology evidence="1">Multi-pass membrane protein</topology>
    </subcellularLocation>
</comment>
<dbReference type="AlphaFoldDB" id="A0A9P0IN56"/>
<dbReference type="GO" id="GO:0016020">
    <property type="term" value="C:membrane"/>
    <property type="evidence" value="ECO:0007669"/>
    <property type="project" value="UniProtKB-SubCell"/>
</dbReference>
<evidence type="ECO:0000256" key="4">
    <source>
        <dbReference type="ARBA" id="ARBA00022989"/>
    </source>
</evidence>
<reference evidence="7" key="2">
    <citation type="submission" date="2022-10" db="EMBL/GenBank/DDBJ databases">
        <authorList>
            <consortium name="ENA_rothamsted_submissions"/>
            <consortium name="culmorum"/>
            <person name="King R."/>
        </authorList>
    </citation>
    <scope>NUCLEOTIDE SEQUENCE</scope>
</reference>
<evidence type="ECO:0000313" key="7">
    <source>
        <dbReference type="EMBL" id="CAH1707493.1"/>
    </source>
</evidence>
<feature type="transmembrane region" description="Helical" evidence="6">
    <location>
        <begin position="161"/>
        <end position="181"/>
    </location>
</feature>
<feature type="transmembrane region" description="Helical" evidence="6">
    <location>
        <begin position="227"/>
        <end position="245"/>
    </location>
</feature>
<keyword evidence="4 6" id="KW-1133">Transmembrane helix</keyword>
<keyword evidence="3 6" id="KW-0812">Transmembrane</keyword>
<keyword evidence="5 6" id="KW-0472">Membrane</keyword>
<name>A0A9P0IN56_9DIPT</name>
<evidence type="ECO:0000256" key="1">
    <source>
        <dbReference type="ARBA" id="ARBA00004141"/>
    </source>
</evidence>
<protein>
    <submittedName>
        <fullName evidence="7">Uncharacterized protein</fullName>
    </submittedName>
</protein>